<sequence>MKKINYNFWLRRIHKWLGLIVGIQFLLWTLSGFIMSWFPIGEVRGNHLVSEEPAQTLSPSQDYVSPSVILAHFAGQDVSTLSLLLYRGHPVYQVGVGQDIFLFNALTGLDFRKIDKQDALNIAEERYAGQGKVRAVSWLEEPVGEISGVRLPLWRVDFDDDINSSLYISPDTAKIIRVRSDIWRRHDFFWMLHIMDYEERTDINNLLLVSAASVGLFIVLSGVILIFYAFGKRDFRWLLRGK</sequence>
<protein>
    <submittedName>
        <fullName evidence="2">PepSY domain-containing protein</fullName>
    </submittedName>
</protein>
<keyword evidence="1" id="KW-1133">Transmembrane helix</keyword>
<dbReference type="InterPro" id="IPR005625">
    <property type="entry name" value="PepSY-ass_TM"/>
</dbReference>
<reference evidence="3" key="1">
    <citation type="submission" date="2019-06" db="EMBL/GenBank/DDBJ databases">
        <title>The complete genome of Emcibacter congregatus ZYLT.</title>
        <authorList>
            <person name="Zhao Z."/>
        </authorList>
    </citation>
    <scope>NUCLEOTIDE SEQUENCE [LARGE SCALE GENOMIC DNA]</scope>
    <source>
        <strain evidence="3">MCCC 1A06723</strain>
    </source>
</reference>
<keyword evidence="3" id="KW-1185">Reference proteome</keyword>
<dbReference type="EMBL" id="VFIY01000018">
    <property type="protein sequence ID" value="TPD57256.1"/>
    <property type="molecule type" value="Genomic_DNA"/>
</dbReference>
<dbReference type="OrthoDB" id="9806195at2"/>
<evidence type="ECO:0000256" key="1">
    <source>
        <dbReference type="SAM" id="Phobius"/>
    </source>
</evidence>
<gene>
    <name evidence="2" type="ORF">FIV46_14090</name>
</gene>
<dbReference type="Proteomes" id="UP000319148">
    <property type="component" value="Unassembled WGS sequence"/>
</dbReference>
<organism evidence="2 3">
    <name type="scientific">Emcibacter nanhaiensis</name>
    <dbReference type="NCBI Taxonomy" id="1505037"/>
    <lineage>
        <taxon>Bacteria</taxon>
        <taxon>Pseudomonadati</taxon>
        <taxon>Pseudomonadota</taxon>
        <taxon>Alphaproteobacteria</taxon>
        <taxon>Emcibacterales</taxon>
        <taxon>Emcibacteraceae</taxon>
        <taxon>Emcibacter</taxon>
    </lineage>
</organism>
<dbReference type="Pfam" id="PF03929">
    <property type="entry name" value="PepSY_TM"/>
    <property type="match status" value="1"/>
</dbReference>
<feature type="transmembrane region" description="Helical" evidence="1">
    <location>
        <begin position="16"/>
        <end position="38"/>
    </location>
</feature>
<accession>A0A501PBA2</accession>
<dbReference type="AlphaFoldDB" id="A0A501PBA2"/>
<keyword evidence="1" id="KW-0812">Transmembrane</keyword>
<comment type="caution">
    <text evidence="2">The sequence shown here is derived from an EMBL/GenBank/DDBJ whole genome shotgun (WGS) entry which is preliminary data.</text>
</comment>
<evidence type="ECO:0000313" key="2">
    <source>
        <dbReference type="EMBL" id="TPD57256.1"/>
    </source>
</evidence>
<dbReference type="RefSeq" id="WP_139941571.1">
    <property type="nucleotide sequence ID" value="NZ_JBHSYP010000005.1"/>
</dbReference>
<keyword evidence="1" id="KW-0472">Membrane</keyword>
<name>A0A501PBA2_9PROT</name>
<proteinExistence type="predicted"/>
<evidence type="ECO:0000313" key="3">
    <source>
        <dbReference type="Proteomes" id="UP000319148"/>
    </source>
</evidence>
<feature type="transmembrane region" description="Helical" evidence="1">
    <location>
        <begin position="206"/>
        <end position="230"/>
    </location>
</feature>